<gene>
    <name evidence="2" type="ORF">VNO80_09865</name>
</gene>
<dbReference type="Proteomes" id="UP001374584">
    <property type="component" value="Unassembled WGS sequence"/>
</dbReference>
<sequence length="84" mass="9693">MVDGWWSPLNIIAKTQTTKNTNVAPRNIHKISIALNNPNQHKISKPNSQFHSNKNNNTLERIKSIHTSFIETVLNEQNIPKFIY</sequence>
<feature type="region of interest" description="Disordered" evidence="1">
    <location>
        <begin position="37"/>
        <end position="57"/>
    </location>
</feature>
<proteinExistence type="predicted"/>
<evidence type="ECO:0000256" key="1">
    <source>
        <dbReference type="SAM" id="MobiDB-lite"/>
    </source>
</evidence>
<protein>
    <submittedName>
        <fullName evidence="2">Uncharacterized protein</fullName>
    </submittedName>
</protein>
<keyword evidence="3" id="KW-1185">Reference proteome</keyword>
<organism evidence="2 3">
    <name type="scientific">Phaseolus coccineus</name>
    <name type="common">Scarlet runner bean</name>
    <name type="synonym">Phaseolus multiflorus</name>
    <dbReference type="NCBI Taxonomy" id="3886"/>
    <lineage>
        <taxon>Eukaryota</taxon>
        <taxon>Viridiplantae</taxon>
        <taxon>Streptophyta</taxon>
        <taxon>Embryophyta</taxon>
        <taxon>Tracheophyta</taxon>
        <taxon>Spermatophyta</taxon>
        <taxon>Magnoliopsida</taxon>
        <taxon>eudicotyledons</taxon>
        <taxon>Gunneridae</taxon>
        <taxon>Pentapetalae</taxon>
        <taxon>rosids</taxon>
        <taxon>fabids</taxon>
        <taxon>Fabales</taxon>
        <taxon>Fabaceae</taxon>
        <taxon>Papilionoideae</taxon>
        <taxon>50 kb inversion clade</taxon>
        <taxon>NPAAA clade</taxon>
        <taxon>indigoferoid/millettioid clade</taxon>
        <taxon>Phaseoleae</taxon>
        <taxon>Phaseolus</taxon>
    </lineage>
</organism>
<accession>A0AAN9N7M3</accession>
<reference evidence="2 3" key="1">
    <citation type="submission" date="2024-01" db="EMBL/GenBank/DDBJ databases">
        <title>The genomes of 5 underutilized Papilionoideae crops provide insights into root nodulation and disease resistanc.</title>
        <authorList>
            <person name="Jiang F."/>
        </authorList>
    </citation>
    <scope>NUCLEOTIDE SEQUENCE [LARGE SCALE GENOMIC DNA]</scope>
    <source>
        <strain evidence="2">JINMINGXINNONG_FW02</strain>
        <tissue evidence="2">Leaves</tissue>
    </source>
</reference>
<name>A0AAN9N7M3_PHACN</name>
<evidence type="ECO:0000313" key="3">
    <source>
        <dbReference type="Proteomes" id="UP001374584"/>
    </source>
</evidence>
<dbReference type="EMBL" id="JAYMYR010000004">
    <property type="protein sequence ID" value="KAK7367846.1"/>
    <property type="molecule type" value="Genomic_DNA"/>
</dbReference>
<evidence type="ECO:0000313" key="2">
    <source>
        <dbReference type="EMBL" id="KAK7367846.1"/>
    </source>
</evidence>
<comment type="caution">
    <text evidence="2">The sequence shown here is derived from an EMBL/GenBank/DDBJ whole genome shotgun (WGS) entry which is preliminary data.</text>
</comment>
<dbReference type="AlphaFoldDB" id="A0AAN9N7M3"/>